<dbReference type="PANTHER" id="PTHR13479:SF40">
    <property type="entry name" value="SMALL RIBOSOMAL SUBUNIT PROTEIN BS18M"/>
    <property type="match status" value="1"/>
</dbReference>
<gene>
    <name evidence="11" type="ORF">KK1_023670</name>
</gene>
<feature type="region of interest" description="Disordered" evidence="10">
    <location>
        <begin position="174"/>
        <end position="200"/>
    </location>
</feature>
<keyword evidence="3" id="KW-0699">rRNA-binding</keyword>
<evidence type="ECO:0000256" key="1">
    <source>
        <dbReference type="ARBA" id="ARBA00004474"/>
    </source>
</evidence>
<dbReference type="Pfam" id="PF01084">
    <property type="entry name" value="Ribosomal_S18"/>
    <property type="match status" value="1"/>
</dbReference>
<evidence type="ECO:0000256" key="8">
    <source>
        <dbReference type="ARBA" id="ARBA00035368"/>
    </source>
</evidence>
<proteinExistence type="inferred from homology"/>
<dbReference type="GO" id="GO:0003735">
    <property type="term" value="F:structural constituent of ribosome"/>
    <property type="evidence" value="ECO:0007669"/>
    <property type="project" value="InterPro"/>
</dbReference>
<dbReference type="Gene3D" id="4.10.640.10">
    <property type="entry name" value="Ribosomal protein S18"/>
    <property type="match status" value="1"/>
</dbReference>
<dbReference type="GO" id="GO:0070181">
    <property type="term" value="F:small ribosomal subunit rRNA binding"/>
    <property type="evidence" value="ECO:0007669"/>
    <property type="project" value="TreeGrafter"/>
</dbReference>
<keyword evidence="4" id="KW-0694">RNA-binding</keyword>
<dbReference type="PRINTS" id="PR00974">
    <property type="entry name" value="RIBOSOMALS18"/>
</dbReference>
<dbReference type="InterPro" id="IPR001648">
    <property type="entry name" value="Ribosomal_bS18"/>
</dbReference>
<dbReference type="PANTHER" id="PTHR13479">
    <property type="entry name" value="30S RIBOSOMAL PROTEIN S18"/>
    <property type="match status" value="1"/>
</dbReference>
<dbReference type="GO" id="GO:0009536">
    <property type="term" value="C:plastid"/>
    <property type="evidence" value="ECO:0007669"/>
    <property type="project" value="UniProtKB-SubCell"/>
</dbReference>
<reference evidence="11 12" key="1">
    <citation type="journal article" date="2012" name="Nat. Biotechnol.">
        <title>Draft genome sequence of pigeonpea (Cajanus cajan), an orphan legume crop of resource-poor farmers.</title>
        <authorList>
            <person name="Varshney R.K."/>
            <person name="Chen W."/>
            <person name="Li Y."/>
            <person name="Bharti A.K."/>
            <person name="Saxena R.K."/>
            <person name="Schlueter J.A."/>
            <person name="Donoghue M.T."/>
            <person name="Azam S."/>
            <person name="Fan G."/>
            <person name="Whaley A.M."/>
            <person name="Farmer A.D."/>
            <person name="Sheridan J."/>
            <person name="Iwata A."/>
            <person name="Tuteja R."/>
            <person name="Penmetsa R.V."/>
            <person name="Wu W."/>
            <person name="Upadhyaya H.D."/>
            <person name="Yang S.P."/>
            <person name="Shah T."/>
            <person name="Saxena K.B."/>
            <person name="Michael T."/>
            <person name="McCombie W.R."/>
            <person name="Yang B."/>
            <person name="Zhang G."/>
            <person name="Yang H."/>
            <person name="Wang J."/>
            <person name="Spillane C."/>
            <person name="Cook D.R."/>
            <person name="May G.D."/>
            <person name="Xu X."/>
            <person name="Jackson S.A."/>
        </authorList>
    </citation>
    <scope>NUCLEOTIDE SEQUENCE [LARGE SCALE GENOMIC DNA]</scope>
    <source>
        <strain evidence="12">cv. Asha</strain>
    </source>
</reference>
<feature type="compositionally biased region" description="Basic and acidic residues" evidence="10">
    <location>
        <begin position="182"/>
        <end position="200"/>
    </location>
</feature>
<keyword evidence="6 9" id="KW-0687">Ribonucleoprotein</keyword>
<organism evidence="11 12">
    <name type="scientific">Cajanus cajan</name>
    <name type="common">Pigeon pea</name>
    <name type="synonym">Cajanus indicus</name>
    <dbReference type="NCBI Taxonomy" id="3821"/>
    <lineage>
        <taxon>Eukaryota</taxon>
        <taxon>Viridiplantae</taxon>
        <taxon>Streptophyta</taxon>
        <taxon>Embryophyta</taxon>
        <taxon>Tracheophyta</taxon>
        <taxon>Spermatophyta</taxon>
        <taxon>Magnoliopsida</taxon>
        <taxon>eudicotyledons</taxon>
        <taxon>Gunneridae</taxon>
        <taxon>Pentapetalae</taxon>
        <taxon>rosids</taxon>
        <taxon>fabids</taxon>
        <taxon>Fabales</taxon>
        <taxon>Fabaceae</taxon>
        <taxon>Papilionoideae</taxon>
        <taxon>50 kb inversion clade</taxon>
        <taxon>NPAAA clade</taxon>
        <taxon>indigoferoid/millettioid clade</taxon>
        <taxon>Phaseoleae</taxon>
        <taxon>Cajanus</taxon>
    </lineage>
</organism>
<feature type="compositionally biased region" description="Polar residues" evidence="10">
    <location>
        <begin position="126"/>
        <end position="138"/>
    </location>
</feature>
<keyword evidence="5 9" id="KW-0689">Ribosomal protein</keyword>
<sequence>MEKSKRLFLKSKRSFRRRLPPIQSGDRIDYKNMGLISRFISEQGKILSRRVNRLTLKQQRLITIAIKQAPFSKTTKQQPNTCSFWVNFEYGTACSIRRTARSSRRTARSSGRTSRTARRTGRSDVRSSNPQSLGSTPTPDLLAYQVRDVLPEERAVLLEERAVLLIEQAVPYSKFTQNEPTTKIETRKEHEKTKRDTRRA</sequence>
<dbReference type="InterPro" id="IPR036870">
    <property type="entry name" value="Ribosomal_bS18_sf"/>
</dbReference>
<evidence type="ECO:0000256" key="5">
    <source>
        <dbReference type="ARBA" id="ARBA00022980"/>
    </source>
</evidence>
<dbReference type="InterPro" id="IPR018275">
    <property type="entry name" value="Ribosomal_bS18_CS"/>
</dbReference>
<comment type="similarity">
    <text evidence="2 9">Belongs to the bacterial ribosomal protein bS18 family.</text>
</comment>
<dbReference type="Gramene" id="C.cajan_22992.t">
    <property type="protein sequence ID" value="C.cajan_22992.t"/>
    <property type="gene ID" value="C.cajan_22992"/>
</dbReference>
<evidence type="ECO:0000313" key="12">
    <source>
        <dbReference type="Proteomes" id="UP000075243"/>
    </source>
</evidence>
<evidence type="ECO:0000256" key="2">
    <source>
        <dbReference type="ARBA" id="ARBA00005589"/>
    </source>
</evidence>
<dbReference type="GO" id="GO:0006412">
    <property type="term" value="P:translation"/>
    <property type="evidence" value="ECO:0007669"/>
    <property type="project" value="InterPro"/>
</dbReference>
<feature type="region of interest" description="Disordered" evidence="10">
    <location>
        <begin position="99"/>
        <end position="139"/>
    </location>
</feature>
<evidence type="ECO:0000256" key="9">
    <source>
        <dbReference type="RuleBase" id="RU003910"/>
    </source>
</evidence>
<dbReference type="NCBIfam" id="TIGR00165">
    <property type="entry name" value="S18"/>
    <property type="match status" value="1"/>
</dbReference>
<evidence type="ECO:0000256" key="10">
    <source>
        <dbReference type="SAM" id="MobiDB-lite"/>
    </source>
</evidence>
<evidence type="ECO:0000256" key="6">
    <source>
        <dbReference type="ARBA" id="ARBA00023274"/>
    </source>
</evidence>
<dbReference type="STRING" id="3821.A0A151T2J3"/>
<dbReference type="SUPFAM" id="SSF46911">
    <property type="entry name" value="Ribosomal protein S18"/>
    <property type="match status" value="1"/>
</dbReference>
<name>A0A151T2J3_CAJCA</name>
<keyword evidence="12" id="KW-1185">Reference proteome</keyword>
<dbReference type="GO" id="GO:0005763">
    <property type="term" value="C:mitochondrial small ribosomal subunit"/>
    <property type="evidence" value="ECO:0007669"/>
    <property type="project" value="TreeGrafter"/>
</dbReference>
<protein>
    <recommendedName>
        <fullName evidence="7">Small ribosomal subunit protein bS18c</fullName>
    </recommendedName>
    <alternativeName>
        <fullName evidence="8">30S ribosomal protein S18, chloroplastic</fullName>
    </alternativeName>
</protein>
<dbReference type="Proteomes" id="UP000075243">
    <property type="component" value="Chromosome 9"/>
</dbReference>
<evidence type="ECO:0000256" key="7">
    <source>
        <dbReference type="ARBA" id="ARBA00035266"/>
    </source>
</evidence>
<dbReference type="EMBL" id="CM003611">
    <property type="protein sequence ID" value="KYP61239.1"/>
    <property type="molecule type" value="Genomic_DNA"/>
</dbReference>
<evidence type="ECO:0000313" key="11">
    <source>
        <dbReference type="EMBL" id="KYP61239.1"/>
    </source>
</evidence>
<accession>A0A151T2J3</accession>
<evidence type="ECO:0000256" key="4">
    <source>
        <dbReference type="ARBA" id="ARBA00022884"/>
    </source>
</evidence>
<evidence type="ECO:0000256" key="3">
    <source>
        <dbReference type="ARBA" id="ARBA00022730"/>
    </source>
</evidence>
<dbReference type="AlphaFoldDB" id="A0A151T2J3"/>
<comment type="subcellular location">
    <subcellularLocation>
        <location evidence="1">Plastid</location>
    </subcellularLocation>
</comment>
<dbReference type="PROSITE" id="PS00057">
    <property type="entry name" value="RIBOSOMAL_S18"/>
    <property type="match status" value="1"/>
</dbReference>
<dbReference type="FunFam" id="4.10.640.10:FF:000002">
    <property type="entry name" value="30S ribosomal protein S18, chloroplastic"/>
    <property type="match status" value="1"/>
</dbReference>